<dbReference type="Pfam" id="PF02624">
    <property type="entry name" value="YcaO"/>
    <property type="match status" value="1"/>
</dbReference>
<reference evidence="2 3" key="1">
    <citation type="submission" date="2019-01" db="EMBL/GenBank/DDBJ databases">
        <title>Vibrio BEI176 sp. nov, a marine bacterium isolated from China: eastern marignal seas.</title>
        <authorList>
            <person name="Li B."/>
        </authorList>
    </citation>
    <scope>NUCLEOTIDE SEQUENCE [LARGE SCALE GENOMIC DNA]</scope>
    <source>
        <strain evidence="2 3">BEI176</strain>
    </source>
</reference>
<proteinExistence type="predicted"/>
<dbReference type="OrthoDB" id="2379922at2"/>
<dbReference type="Gene3D" id="3.30.40.250">
    <property type="match status" value="1"/>
</dbReference>
<name>A0A4Y8W9G8_9VIBR</name>
<evidence type="ECO:0000313" key="2">
    <source>
        <dbReference type="EMBL" id="TFH89569.1"/>
    </source>
</evidence>
<dbReference type="PROSITE" id="PS51664">
    <property type="entry name" value="YCAO"/>
    <property type="match status" value="1"/>
</dbReference>
<dbReference type="Proteomes" id="UP000297753">
    <property type="component" value="Unassembled WGS sequence"/>
</dbReference>
<dbReference type="Gene3D" id="3.30.1330.230">
    <property type="match status" value="1"/>
</dbReference>
<organism evidence="2 3">
    <name type="scientific">Vibrio ouci</name>
    <dbReference type="NCBI Taxonomy" id="2499078"/>
    <lineage>
        <taxon>Bacteria</taxon>
        <taxon>Pseudomonadati</taxon>
        <taxon>Pseudomonadota</taxon>
        <taxon>Gammaproteobacteria</taxon>
        <taxon>Vibrionales</taxon>
        <taxon>Vibrionaceae</taxon>
        <taxon>Vibrio</taxon>
    </lineage>
</organism>
<dbReference type="EMBL" id="SATR01000057">
    <property type="protein sequence ID" value="TFH89569.1"/>
    <property type="molecule type" value="Genomic_DNA"/>
</dbReference>
<dbReference type="Gene3D" id="3.30.160.660">
    <property type="match status" value="1"/>
</dbReference>
<evidence type="ECO:0000259" key="1">
    <source>
        <dbReference type="PROSITE" id="PS51664"/>
    </source>
</evidence>
<dbReference type="InterPro" id="IPR003776">
    <property type="entry name" value="YcaO-like_dom"/>
</dbReference>
<dbReference type="PANTHER" id="PTHR37809">
    <property type="entry name" value="RIBOSOMAL PROTEIN S12 METHYLTHIOTRANSFERASE ACCESSORY FACTOR YCAO"/>
    <property type="match status" value="1"/>
</dbReference>
<evidence type="ECO:0000313" key="3">
    <source>
        <dbReference type="Proteomes" id="UP000297753"/>
    </source>
</evidence>
<feature type="domain" description="YcaO" evidence="1">
    <location>
        <begin position="65"/>
        <end position="438"/>
    </location>
</feature>
<protein>
    <recommendedName>
        <fullName evidence="1">YcaO domain-containing protein</fullName>
    </recommendedName>
</protein>
<comment type="caution">
    <text evidence="2">The sequence shown here is derived from an EMBL/GenBank/DDBJ whole genome shotgun (WGS) entry which is preliminary data.</text>
</comment>
<gene>
    <name evidence="2" type="ORF">ELS82_21520</name>
</gene>
<keyword evidence="3" id="KW-1185">Reference proteome</keyword>
<dbReference type="AlphaFoldDB" id="A0A4Y8W9G8"/>
<accession>A0A4Y8W9G8</accession>
<dbReference type="PANTHER" id="PTHR37809:SF1">
    <property type="entry name" value="RIBOSOMAL PROTEIN S12 METHYLTHIOTRANSFERASE ACCESSORY FACTOR YCAO"/>
    <property type="match status" value="1"/>
</dbReference>
<sequence>MTILEDTLKKLVDFESGIISCIYEAPPQYCEPLIQIYMAEYSDPVVLDKKKLRNRFPAISRQASGAGLTRSEAMWSTIGEAIERYNSGIYDHLSQTVAVADEVAGGRDFLEKMIHFSEISYINGYVNYPKPDPNIERNWTEAKNILTGASSYVPASLAFMRYDAPRQSDILDRTYSTGLACHSTYYDAALSGFCELIERDAYSCYWLTEIPPLSLSKEFVRKCLPTDFAEELNRLKVAYKVLALRTDLKTPVIVCVISVPGGGIASGASCNLNPQKALQKAMIEAFHTYNWCLDMKRLNTTIEAPDLIDDFRDHVAWYLKPERSEKYKWLNQDMIEIDKFPEDWMSLCTSDLPVKDQVGIIAERLSSIGFDPLLVDLTSPDIRDLGFYVIRAFAPGLQPLSSGYTKTHTDPRRLEGFLDWLGFPESVTVSLFPPHSFP</sequence>
<dbReference type="RefSeq" id="WP_134837277.1">
    <property type="nucleotide sequence ID" value="NZ_SATR01000057.1"/>
</dbReference>